<keyword evidence="5 6" id="KW-0472">Membrane</keyword>
<dbReference type="GO" id="GO:0022857">
    <property type="term" value="F:transmembrane transporter activity"/>
    <property type="evidence" value="ECO:0007669"/>
    <property type="project" value="InterPro"/>
</dbReference>
<evidence type="ECO:0000256" key="4">
    <source>
        <dbReference type="ARBA" id="ARBA00022989"/>
    </source>
</evidence>
<comment type="subcellular location">
    <subcellularLocation>
        <location evidence="1">Cell membrane</location>
        <topology evidence="1">Multi-pass membrane protein</topology>
    </subcellularLocation>
</comment>
<dbReference type="OrthoDB" id="2351575at2"/>
<dbReference type="PANTHER" id="PTHR23513:SF19">
    <property type="entry name" value="MAJOR FACILITATOR SUPERFAMILY (MFS) PROFILE DOMAIN-CONTAINING PROTEIN"/>
    <property type="match status" value="1"/>
</dbReference>
<dbReference type="GO" id="GO:0005886">
    <property type="term" value="C:plasma membrane"/>
    <property type="evidence" value="ECO:0007669"/>
    <property type="project" value="UniProtKB-SubCell"/>
</dbReference>
<evidence type="ECO:0000313" key="8">
    <source>
        <dbReference type="Proteomes" id="UP000242662"/>
    </source>
</evidence>
<dbReference type="STRING" id="1464122.SAMN05421737_1024"/>
<feature type="transmembrane region" description="Helical" evidence="6">
    <location>
        <begin position="305"/>
        <end position="322"/>
    </location>
</feature>
<gene>
    <name evidence="7" type="ORF">SAMN05421737_1024</name>
</gene>
<dbReference type="AlphaFoldDB" id="A0A1G6GTC9"/>
<dbReference type="EMBL" id="FMYM01000002">
    <property type="protein sequence ID" value="SDB85280.1"/>
    <property type="molecule type" value="Genomic_DNA"/>
</dbReference>
<keyword evidence="4 6" id="KW-1133">Transmembrane helix</keyword>
<feature type="transmembrane region" description="Helical" evidence="6">
    <location>
        <begin position="43"/>
        <end position="64"/>
    </location>
</feature>
<feature type="transmembrane region" description="Helical" evidence="6">
    <location>
        <begin position="227"/>
        <end position="246"/>
    </location>
</feature>
<feature type="transmembrane region" description="Helical" evidence="6">
    <location>
        <begin position="20"/>
        <end position="37"/>
    </location>
</feature>
<organism evidence="7 8">
    <name type="scientific">Shouchella lonarensis</name>
    <dbReference type="NCBI Taxonomy" id="1464122"/>
    <lineage>
        <taxon>Bacteria</taxon>
        <taxon>Bacillati</taxon>
        <taxon>Bacillota</taxon>
        <taxon>Bacilli</taxon>
        <taxon>Bacillales</taxon>
        <taxon>Bacillaceae</taxon>
        <taxon>Shouchella</taxon>
    </lineage>
</organism>
<feature type="transmembrane region" description="Helical" evidence="6">
    <location>
        <begin position="278"/>
        <end position="299"/>
    </location>
</feature>
<feature type="transmembrane region" description="Helical" evidence="6">
    <location>
        <begin position="343"/>
        <end position="365"/>
    </location>
</feature>
<dbReference type="Gene3D" id="1.20.1250.20">
    <property type="entry name" value="MFS general substrate transporter like domains"/>
    <property type="match status" value="1"/>
</dbReference>
<evidence type="ECO:0000256" key="2">
    <source>
        <dbReference type="ARBA" id="ARBA00022475"/>
    </source>
</evidence>
<sequence length="412" mass="45131">MNHSLWSLPHFRKLWLSQNLNVLSSILLQVVVMIEVYKRTNSIFGSSVVLATISLGLFLGGIVASNHIDRFPLKKVMQVCGWMRAVLVIIIGGVLFIDSPVMLVVLYVILFAYSFVNAWYQPARFAMLPLIIEKGQYMQANGTLVLARQILMTAGWGLGGFIAMYVPLTVTMVSIALFYVISSVVIGSINVNEDAHVRGGKRKGSNWAFVLKNPIVRAITIMDAAEALANAIWTSALLLAFTTSVLMVGEAWWGFLNAGYFVGAILGGLIVTLEAKRFSTNIGVMIGLGGISMGIFTILFSLNTIPLLAVVMCILMGPMYQVRDVCQVTVLQHAIPAEKRASVMATRSAILTPWNGIAVLIMGFLADVVKVQFVFLFAGGLYVGVALLAFLIKSLRKYKMNHEQNEEIQESS</sequence>
<dbReference type="PANTHER" id="PTHR23513">
    <property type="entry name" value="INTEGRAL MEMBRANE EFFLUX PROTEIN-RELATED"/>
    <property type="match status" value="1"/>
</dbReference>
<keyword evidence="2" id="KW-1003">Cell membrane</keyword>
<dbReference type="Pfam" id="PF07690">
    <property type="entry name" value="MFS_1"/>
    <property type="match status" value="1"/>
</dbReference>
<name>A0A1G6GTC9_9BACI</name>
<evidence type="ECO:0000313" key="7">
    <source>
        <dbReference type="EMBL" id="SDB85280.1"/>
    </source>
</evidence>
<reference evidence="8" key="1">
    <citation type="submission" date="2016-09" db="EMBL/GenBank/DDBJ databases">
        <authorList>
            <person name="Varghese N."/>
            <person name="Submissions S."/>
        </authorList>
    </citation>
    <scope>NUCLEOTIDE SEQUENCE [LARGE SCALE GENOMIC DNA]</scope>
    <source>
        <strain evidence="8">25nlg</strain>
    </source>
</reference>
<feature type="transmembrane region" description="Helical" evidence="6">
    <location>
        <begin position="172"/>
        <end position="192"/>
    </location>
</feature>
<feature type="transmembrane region" description="Helical" evidence="6">
    <location>
        <begin position="76"/>
        <end position="97"/>
    </location>
</feature>
<keyword evidence="3 6" id="KW-0812">Transmembrane</keyword>
<evidence type="ECO:0000256" key="5">
    <source>
        <dbReference type="ARBA" id="ARBA00023136"/>
    </source>
</evidence>
<accession>A0A1G6GTC9</accession>
<keyword evidence="8" id="KW-1185">Reference proteome</keyword>
<feature type="transmembrane region" description="Helical" evidence="6">
    <location>
        <begin position="252"/>
        <end position="271"/>
    </location>
</feature>
<feature type="transmembrane region" description="Helical" evidence="6">
    <location>
        <begin position="371"/>
        <end position="392"/>
    </location>
</feature>
<evidence type="ECO:0000256" key="6">
    <source>
        <dbReference type="SAM" id="Phobius"/>
    </source>
</evidence>
<dbReference type="RefSeq" id="WP_090774594.1">
    <property type="nucleotide sequence ID" value="NZ_FMYM01000002.1"/>
</dbReference>
<dbReference type="CDD" id="cd06173">
    <property type="entry name" value="MFS_MefA_like"/>
    <property type="match status" value="1"/>
</dbReference>
<proteinExistence type="predicted"/>
<dbReference type="SUPFAM" id="SSF103473">
    <property type="entry name" value="MFS general substrate transporter"/>
    <property type="match status" value="1"/>
</dbReference>
<evidence type="ECO:0000256" key="3">
    <source>
        <dbReference type="ARBA" id="ARBA00022692"/>
    </source>
</evidence>
<feature type="transmembrane region" description="Helical" evidence="6">
    <location>
        <begin position="141"/>
        <end position="166"/>
    </location>
</feature>
<evidence type="ECO:0000256" key="1">
    <source>
        <dbReference type="ARBA" id="ARBA00004651"/>
    </source>
</evidence>
<dbReference type="InterPro" id="IPR011701">
    <property type="entry name" value="MFS"/>
</dbReference>
<dbReference type="InterPro" id="IPR036259">
    <property type="entry name" value="MFS_trans_sf"/>
</dbReference>
<protein>
    <submittedName>
        <fullName evidence="7">Major Facilitator Superfamily protein</fullName>
    </submittedName>
</protein>
<dbReference type="Proteomes" id="UP000242662">
    <property type="component" value="Unassembled WGS sequence"/>
</dbReference>